<feature type="domain" description="Formyl transferase N-terminal" evidence="7">
    <location>
        <begin position="6"/>
        <end position="182"/>
    </location>
</feature>
<dbReference type="Gene3D" id="3.90.1150.30">
    <property type="match status" value="1"/>
</dbReference>
<feature type="binding site" evidence="6">
    <location>
        <position position="107"/>
    </location>
    <ligand>
        <name>(6R)-10-formyltetrahydrofolate</name>
        <dbReference type="ChEBI" id="CHEBI:195366"/>
    </ligand>
</feature>
<evidence type="ECO:0000256" key="3">
    <source>
        <dbReference type="ARBA" id="ARBA00022755"/>
    </source>
</evidence>
<evidence type="ECO:0000313" key="9">
    <source>
        <dbReference type="Proteomes" id="UP000466966"/>
    </source>
</evidence>
<organism evidence="8 9">
    <name type="scientific">Alteraurantiacibacter buctensis</name>
    <dbReference type="NCBI Taxonomy" id="1503981"/>
    <lineage>
        <taxon>Bacteria</taxon>
        <taxon>Pseudomonadati</taxon>
        <taxon>Pseudomonadota</taxon>
        <taxon>Alphaproteobacteria</taxon>
        <taxon>Sphingomonadales</taxon>
        <taxon>Erythrobacteraceae</taxon>
        <taxon>Alteraurantiacibacter</taxon>
    </lineage>
</organism>
<dbReference type="HAMAP" id="MF_01930">
    <property type="entry name" value="PurN"/>
    <property type="match status" value="1"/>
</dbReference>
<dbReference type="InterPro" id="IPR002376">
    <property type="entry name" value="Formyl_transf_N"/>
</dbReference>
<dbReference type="InterPro" id="IPR004607">
    <property type="entry name" value="GART"/>
</dbReference>
<feature type="site" description="Raises pKa of active site His" evidence="6">
    <location>
        <position position="145"/>
    </location>
</feature>
<dbReference type="UniPathway" id="UPA00074">
    <property type="reaction ID" value="UER00126"/>
</dbReference>
<dbReference type="Pfam" id="PF04237">
    <property type="entry name" value="YjbR"/>
    <property type="match status" value="1"/>
</dbReference>
<dbReference type="GO" id="GO:0006189">
    <property type="term" value="P:'de novo' IMP biosynthetic process"/>
    <property type="evidence" value="ECO:0007669"/>
    <property type="project" value="UniProtKB-UniRule"/>
</dbReference>
<dbReference type="InterPro" id="IPR001555">
    <property type="entry name" value="GART_AS"/>
</dbReference>
<gene>
    <name evidence="6 8" type="primary">purN</name>
    <name evidence="8" type="ORF">GRI99_10380</name>
</gene>
<keyword evidence="3 6" id="KW-0658">Purine biosynthesis</keyword>
<proteinExistence type="inferred from homology"/>
<dbReference type="PANTHER" id="PTHR43369:SF2">
    <property type="entry name" value="PHOSPHORIBOSYLGLYCINAMIDE FORMYLTRANSFERASE"/>
    <property type="match status" value="1"/>
</dbReference>
<dbReference type="SUPFAM" id="SSF53328">
    <property type="entry name" value="Formyltransferase"/>
    <property type="match status" value="1"/>
</dbReference>
<feature type="active site" description="Proton donor" evidence="6">
    <location>
        <position position="109"/>
    </location>
</feature>
<dbReference type="EC" id="2.1.2.2" evidence="6"/>
<comment type="similarity">
    <text evidence="4 6">Belongs to the GART family.</text>
</comment>
<evidence type="ECO:0000256" key="5">
    <source>
        <dbReference type="ARBA" id="ARBA00047664"/>
    </source>
</evidence>
<sequence length="318" mass="34323">MPDKARVAILVSGSGTNMAALLYASRQPGCPYEVVLVSGDKADCGGIALAEAEGVPVARLPKLSKDELFPALDAAIRAAGAEYIALAGFMRVLPADFVSGWDGRILNIHPSLLPRYKGLHTHERALAAGDSKAGASVHVVTAALDDGPLLAQAEVAVQPGDTAEKLAARVLIAEHQIYSRALAEYVSRPYNSEWLTARVGDLAIQMPEAEARTSHGSPGWKLAGKSGKFFAFMADRHHGDRHVLLVVKTSGLDELHALVEQQPEVYCKPAYWGAGGWIGLILDRPDLDWDHVRGWIERSWRAVAPARLTRLMNVADEF</sequence>
<dbReference type="CDD" id="cd08645">
    <property type="entry name" value="FMT_core_GART"/>
    <property type="match status" value="1"/>
</dbReference>
<name>A0A844YZ37_9SPHN</name>
<dbReference type="InterPro" id="IPR038056">
    <property type="entry name" value="YjbR-like_sf"/>
</dbReference>
<dbReference type="Proteomes" id="UP000466966">
    <property type="component" value="Unassembled WGS sequence"/>
</dbReference>
<evidence type="ECO:0000313" key="8">
    <source>
        <dbReference type="EMBL" id="MXO72041.1"/>
    </source>
</evidence>
<keyword evidence="2 6" id="KW-0808">Transferase</keyword>
<dbReference type="PANTHER" id="PTHR43369">
    <property type="entry name" value="PHOSPHORIBOSYLGLYCINAMIDE FORMYLTRANSFERASE"/>
    <property type="match status" value="1"/>
</dbReference>
<dbReference type="EMBL" id="WTYV01000003">
    <property type="protein sequence ID" value="MXO72041.1"/>
    <property type="molecule type" value="Genomic_DNA"/>
</dbReference>
<dbReference type="NCBIfam" id="TIGR00639">
    <property type="entry name" value="PurN"/>
    <property type="match status" value="1"/>
</dbReference>
<keyword evidence="9" id="KW-1185">Reference proteome</keyword>
<evidence type="ECO:0000256" key="4">
    <source>
        <dbReference type="ARBA" id="ARBA00038440"/>
    </source>
</evidence>
<comment type="function">
    <text evidence="6">Catalyzes the transfer of a formyl group from 10-formyltetrahydrofolate to 5-phospho-ribosyl-glycinamide (GAR), producing 5-phospho-ribosyl-N-formylglycinamide (FGAR) and tetrahydrofolate.</text>
</comment>
<accession>A0A844YZ37</accession>
<evidence type="ECO:0000259" key="7">
    <source>
        <dbReference type="Pfam" id="PF00551"/>
    </source>
</evidence>
<dbReference type="AlphaFoldDB" id="A0A844YZ37"/>
<dbReference type="InterPro" id="IPR036477">
    <property type="entry name" value="Formyl_transf_N_sf"/>
</dbReference>
<dbReference type="GO" id="GO:0005829">
    <property type="term" value="C:cytosol"/>
    <property type="evidence" value="ECO:0007669"/>
    <property type="project" value="TreeGrafter"/>
</dbReference>
<evidence type="ECO:0000256" key="2">
    <source>
        <dbReference type="ARBA" id="ARBA00022679"/>
    </source>
</evidence>
<dbReference type="OrthoDB" id="9806170at2"/>
<dbReference type="InterPro" id="IPR058532">
    <property type="entry name" value="YjbR/MT2646/Rv2570-like"/>
</dbReference>
<reference evidence="8 9" key="1">
    <citation type="submission" date="2019-12" db="EMBL/GenBank/DDBJ databases">
        <title>Genomic-based taxomic classification of the family Erythrobacteraceae.</title>
        <authorList>
            <person name="Xu L."/>
        </authorList>
    </citation>
    <scope>NUCLEOTIDE SEQUENCE [LARGE SCALE GENOMIC DNA]</scope>
    <source>
        <strain evidence="8 9">M0322</strain>
    </source>
</reference>
<dbReference type="RefSeq" id="WP_160771961.1">
    <property type="nucleotide sequence ID" value="NZ_WTYV01000003.1"/>
</dbReference>
<dbReference type="PROSITE" id="PS00373">
    <property type="entry name" value="GART"/>
    <property type="match status" value="1"/>
</dbReference>
<protein>
    <recommendedName>
        <fullName evidence="6">Phosphoribosylglycinamide formyltransferase</fullName>
        <ecNumber evidence="6">2.1.2.2</ecNumber>
    </recommendedName>
    <alternativeName>
        <fullName evidence="6">5'-phosphoribosylglycinamide transformylase</fullName>
    </alternativeName>
    <alternativeName>
        <fullName evidence="6">GAR transformylase</fullName>
        <shortName evidence="6">GART</shortName>
    </alternativeName>
</protein>
<feature type="binding site" evidence="6">
    <location>
        <begin position="15"/>
        <end position="17"/>
    </location>
    <ligand>
        <name>N(1)-(5-phospho-beta-D-ribosyl)glycinamide</name>
        <dbReference type="ChEBI" id="CHEBI:143788"/>
    </ligand>
</feature>
<comment type="caution">
    <text evidence="8">The sequence shown here is derived from an EMBL/GenBank/DDBJ whole genome shotgun (WGS) entry which is preliminary data.</text>
</comment>
<dbReference type="GO" id="GO:0004644">
    <property type="term" value="F:phosphoribosylglycinamide formyltransferase activity"/>
    <property type="evidence" value="ECO:0007669"/>
    <property type="project" value="UniProtKB-UniRule"/>
</dbReference>
<comment type="caution">
    <text evidence="6">Lacks conserved residue(s) required for the propagation of feature annotation.</text>
</comment>
<dbReference type="SUPFAM" id="SSF142906">
    <property type="entry name" value="YjbR-like"/>
    <property type="match status" value="1"/>
</dbReference>
<dbReference type="Pfam" id="PF00551">
    <property type="entry name" value="Formyl_trans_N"/>
    <property type="match status" value="1"/>
</dbReference>
<comment type="catalytic activity">
    <reaction evidence="5 6">
        <text>N(1)-(5-phospho-beta-D-ribosyl)glycinamide + (6R)-10-formyltetrahydrofolate = N(2)-formyl-N(1)-(5-phospho-beta-D-ribosyl)glycinamide + (6S)-5,6,7,8-tetrahydrofolate + H(+)</text>
        <dbReference type="Rhea" id="RHEA:15053"/>
        <dbReference type="ChEBI" id="CHEBI:15378"/>
        <dbReference type="ChEBI" id="CHEBI:57453"/>
        <dbReference type="ChEBI" id="CHEBI:143788"/>
        <dbReference type="ChEBI" id="CHEBI:147286"/>
        <dbReference type="ChEBI" id="CHEBI:195366"/>
        <dbReference type="EC" id="2.1.2.2"/>
    </reaction>
</comment>
<evidence type="ECO:0000256" key="6">
    <source>
        <dbReference type="HAMAP-Rule" id="MF_01930"/>
    </source>
</evidence>
<comment type="pathway">
    <text evidence="1 6">Purine metabolism; IMP biosynthesis via de novo pathway; N(2)-formyl-N(1)-(5-phospho-D-ribosyl)glycinamide from N(1)-(5-phospho-D-ribosyl)glycinamide (10-formyl THF route): step 1/1.</text>
</comment>
<evidence type="ECO:0000256" key="1">
    <source>
        <dbReference type="ARBA" id="ARBA00005054"/>
    </source>
</evidence>
<dbReference type="Gene3D" id="3.40.50.170">
    <property type="entry name" value="Formyl transferase, N-terminal domain"/>
    <property type="match status" value="1"/>
</dbReference>